<dbReference type="InterPro" id="IPR044144">
    <property type="entry name" value="SAF_UxaA/GarD"/>
</dbReference>
<evidence type="ECO:0000313" key="6">
    <source>
        <dbReference type="Proteomes" id="UP000294545"/>
    </source>
</evidence>
<dbReference type="InterPro" id="IPR048332">
    <property type="entry name" value="GD_AH_C"/>
</dbReference>
<dbReference type="GO" id="GO:0046392">
    <property type="term" value="P:galactarate catabolic process"/>
    <property type="evidence" value="ECO:0007669"/>
    <property type="project" value="UniProtKB-UniRule"/>
</dbReference>
<keyword evidence="2" id="KW-0456">Lyase</keyword>
<dbReference type="InterPro" id="IPR007392">
    <property type="entry name" value="GD_AH_second"/>
</dbReference>
<dbReference type="EMBL" id="SMGQ01000013">
    <property type="protein sequence ID" value="TCK92727.1"/>
    <property type="molecule type" value="Genomic_DNA"/>
</dbReference>
<organism evidence="5 6">
    <name type="scientific">Natranaerovirga hydrolytica</name>
    <dbReference type="NCBI Taxonomy" id="680378"/>
    <lineage>
        <taxon>Bacteria</taxon>
        <taxon>Bacillati</taxon>
        <taxon>Bacillota</taxon>
        <taxon>Clostridia</taxon>
        <taxon>Lachnospirales</taxon>
        <taxon>Natranaerovirgaceae</taxon>
        <taxon>Natranaerovirga</taxon>
    </lineage>
</organism>
<evidence type="ECO:0000256" key="3">
    <source>
        <dbReference type="NCBIfam" id="TIGR03248"/>
    </source>
</evidence>
<dbReference type="NCBIfam" id="TIGR03248">
    <property type="entry name" value="galactar-dH20"/>
    <property type="match status" value="1"/>
</dbReference>
<name>A0A4R1MJP4_9FIRM</name>
<keyword evidence="6" id="KW-1185">Reference proteome</keyword>
<dbReference type="Pfam" id="PF04295">
    <property type="entry name" value="GD_AH_second"/>
    <property type="match status" value="1"/>
</dbReference>
<dbReference type="Pfam" id="PF08666">
    <property type="entry name" value="SAF"/>
    <property type="match status" value="1"/>
</dbReference>
<comment type="similarity">
    <text evidence="1">Belongs to the UxaA family.</text>
</comment>
<dbReference type="GO" id="GO:0019698">
    <property type="term" value="P:D-galacturonate catabolic process"/>
    <property type="evidence" value="ECO:0007669"/>
    <property type="project" value="TreeGrafter"/>
</dbReference>
<dbReference type="AlphaFoldDB" id="A0A4R1MJP4"/>
<dbReference type="PANTHER" id="PTHR30536">
    <property type="entry name" value="ALTRONATE/GALACTARATE DEHYDRATASE"/>
    <property type="match status" value="1"/>
</dbReference>
<proteinExistence type="inferred from homology"/>
<dbReference type="RefSeq" id="WP_132282587.1">
    <property type="nucleotide sequence ID" value="NZ_SMGQ01000013.1"/>
</dbReference>
<feature type="domain" description="SAF" evidence="4">
    <location>
        <begin position="17"/>
        <end position="87"/>
    </location>
</feature>
<dbReference type="InterPro" id="IPR052172">
    <property type="entry name" value="UxaA_altronate/galactarate_dh"/>
</dbReference>
<dbReference type="Proteomes" id="UP000294545">
    <property type="component" value="Unassembled WGS sequence"/>
</dbReference>
<reference evidence="5 6" key="1">
    <citation type="submission" date="2019-03" db="EMBL/GenBank/DDBJ databases">
        <title>Genomic Encyclopedia of Type Strains, Phase IV (KMG-IV): sequencing the most valuable type-strain genomes for metagenomic binning, comparative biology and taxonomic classification.</title>
        <authorList>
            <person name="Goeker M."/>
        </authorList>
    </citation>
    <scope>NUCLEOTIDE SEQUENCE [LARGE SCALE GENOMIC DNA]</scope>
    <source>
        <strain evidence="5 6">DSM 24176</strain>
    </source>
</reference>
<dbReference type="GO" id="GO:0008867">
    <property type="term" value="F:galactarate dehydratase activity"/>
    <property type="evidence" value="ECO:0007669"/>
    <property type="project" value="UniProtKB-UniRule"/>
</dbReference>
<dbReference type="PANTHER" id="PTHR30536:SF1">
    <property type="entry name" value="GALACTARATE DEHYDRATASE (L-THREO-FORMING)"/>
    <property type="match status" value="1"/>
</dbReference>
<dbReference type="InterPro" id="IPR017654">
    <property type="entry name" value="GarD-like"/>
</dbReference>
<comment type="caution">
    <text evidence="5">The sequence shown here is derived from an EMBL/GenBank/DDBJ whole genome shotgun (WGS) entry which is preliminary data.</text>
</comment>
<dbReference type="OrthoDB" id="9804574at2"/>
<evidence type="ECO:0000259" key="4">
    <source>
        <dbReference type="SMART" id="SM00858"/>
    </source>
</evidence>
<dbReference type="CDD" id="cd11613">
    <property type="entry name" value="SAF_AH_GD"/>
    <property type="match status" value="1"/>
</dbReference>
<dbReference type="EC" id="4.2.1.42" evidence="3"/>
<dbReference type="Gene3D" id="2.30.130.110">
    <property type="match status" value="1"/>
</dbReference>
<evidence type="ECO:0000313" key="5">
    <source>
        <dbReference type="EMBL" id="TCK92727.1"/>
    </source>
</evidence>
<dbReference type="Pfam" id="PF20629">
    <property type="entry name" value="GD_AH_C"/>
    <property type="match status" value="1"/>
</dbReference>
<sequence>MKVNEDKKLLIKVNDMDNVAIVVNANGIQVNTEVYEDLIATENIPQGHKMALMDFEVGDEIIRYGKVIGYAKEKIPKGSWIDENKVRLPIAPPLEDIPVATNILKPMEALEGYTFLGYKNKDGSVGTKNILGITTSVQCVEGVLNVAAEKIKKELLPKYPNVDGIMPINHNYGCGVAINAPEAKVPIRTIKNLATHPNFGGELLILSLGCEKLMPEMLFPHIKDDNIINLQNEEGFEKMIDRILQKAEEHLKRLNKRVREVCPVSDLVVGLQCGGSDSFSGVTANPAVGYASDMLVRCGATVLFSEVTEVRDGVHLLTPRAINQEVGEKLKSEMAWYDNYLELGQVDRDANPTPGNKTGGLANVVEKSLGSIAKSGTAPIVEVLSPGEKPTKKGLVYAATPASDFVCGTCQLASGITTQVFTTGRGTTYGLAMAPVVKVSTRTDLKNKWQDLIDIDAGKIATGEATIEEVGEELFKFIIDIASGKKKVWADKWGIENAICLFNPAPIT</sequence>
<accession>A0A4R1MJP4</accession>
<dbReference type="InterPro" id="IPR013974">
    <property type="entry name" value="SAF"/>
</dbReference>
<protein>
    <recommendedName>
        <fullName evidence="3">Galactarate dehydratase</fullName>
        <ecNumber evidence="3">4.2.1.42</ecNumber>
    </recommendedName>
</protein>
<evidence type="ECO:0000256" key="2">
    <source>
        <dbReference type="ARBA" id="ARBA00023239"/>
    </source>
</evidence>
<gene>
    <name evidence="5" type="ORF">EDC19_1882</name>
</gene>
<evidence type="ECO:0000256" key="1">
    <source>
        <dbReference type="ARBA" id="ARBA00010986"/>
    </source>
</evidence>
<dbReference type="SMART" id="SM00858">
    <property type="entry name" value="SAF"/>
    <property type="match status" value="1"/>
</dbReference>